<dbReference type="Proteomes" id="UP001177021">
    <property type="component" value="Unassembled WGS sequence"/>
</dbReference>
<dbReference type="EMBL" id="CASHSV030000615">
    <property type="protein sequence ID" value="CAJ2668857.1"/>
    <property type="molecule type" value="Genomic_DNA"/>
</dbReference>
<sequence>MFDTMIGQLENRSLGYDDCLLIMESVLVIAAYMKRTDICLPLWYKILVGGIKPQSDICQLIGYLIPRKTRRQLYALMTVSGYSLLVSFGLWMGPAEHEIRWNWRFRDNVQFCRRLILVFHHRDKDKEAYKRDRRMWTNLRHEHQRSQRMKMVYGAKSPTAPLDEAYKIVQIIKKMDRKLSKRDLAHDDDDDPDEREDLAPKVPAPLASEAIANLSVNANVAKAVAEEGGVEILTSLARSMNKLVAEEAAGGLWNLSVGEEHKGVMRDGGIRLLLGLAKSYREGLQSEAAKAIANLSVNANVAKAIAEEGGIEILTSLARSMNKLVAEEAAGGLWNLSVGEEHKGAIAEAGGVLALVDLIFKWSSTGDGVLERAAGALANLAADDKCSTEVALCSGATGLDDENASTD</sequence>
<reference evidence="1" key="1">
    <citation type="submission" date="2023-10" db="EMBL/GenBank/DDBJ databases">
        <authorList>
            <person name="Rodriguez Cubillos JULIANA M."/>
            <person name="De Vega J."/>
        </authorList>
    </citation>
    <scope>NUCLEOTIDE SEQUENCE</scope>
</reference>
<keyword evidence="2" id="KW-1185">Reference proteome</keyword>
<protein>
    <submittedName>
        <fullName evidence="1">Uncharacterized protein</fullName>
    </submittedName>
</protein>
<proteinExistence type="predicted"/>
<evidence type="ECO:0000313" key="2">
    <source>
        <dbReference type="Proteomes" id="UP001177021"/>
    </source>
</evidence>
<name>A0ACB0LH60_TRIPR</name>
<gene>
    <name evidence="1" type="ORF">MILVUS5_LOCUS33170</name>
</gene>
<accession>A0ACB0LH60</accession>
<comment type="caution">
    <text evidence="1">The sequence shown here is derived from an EMBL/GenBank/DDBJ whole genome shotgun (WGS) entry which is preliminary data.</text>
</comment>
<organism evidence="1 2">
    <name type="scientific">Trifolium pratense</name>
    <name type="common">Red clover</name>
    <dbReference type="NCBI Taxonomy" id="57577"/>
    <lineage>
        <taxon>Eukaryota</taxon>
        <taxon>Viridiplantae</taxon>
        <taxon>Streptophyta</taxon>
        <taxon>Embryophyta</taxon>
        <taxon>Tracheophyta</taxon>
        <taxon>Spermatophyta</taxon>
        <taxon>Magnoliopsida</taxon>
        <taxon>eudicotyledons</taxon>
        <taxon>Gunneridae</taxon>
        <taxon>Pentapetalae</taxon>
        <taxon>rosids</taxon>
        <taxon>fabids</taxon>
        <taxon>Fabales</taxon>
        <taxon>Fabaceae</taxon>
        <taxon>Papilionoideae</taxon>
        <taxon>50 kb inversion clade</taxon>
        <taxon>NPAAA clade</taxon>
        <taxon>Hologalegina</taxon>
        <taxon>IRL clade</taxon>
        <taxon>Trifolieae</taxon>
        <taxon>Trifolium</taxon>
    </lineage>
</organism>
<evidence type="ECO:0000313" key="1">
    <source>
        <dbReference type="EMBL" id="CAJ2668857.1"/>
    </source>
</evidence>